<dbReference type="InterPro" id="IPR029054">
    <property type="entry name" value="dUTPase-like"/>
</dbReference>
<accession>A0A9C9EML3</accession>
<evidence type="ECO:0000256" key="4">
    <source>
        <dbReference type="ARBA" id="ARBA00022842"/>
    </source>
</evidence>
<dbReference type="NCBIfam" id="TIGR00576">
    <property type="entry name" value="dut"/>
    <property type="match status" value="1"/>
</dbReference>
<dbReference type="EMBL" id="DRIG01000066">
    <property type="protein sequence ID" value="HEC78724.1"/>
    <property type="molecule type" value="Genomic_DNA"/>
</dbReference>
<dbReference type="GO" id="GO:0004170">
    <property type="term" value="F:dUTP diphosphatase activity"/>
    <property type="evidence" value="ECO:0007669"/>
    <property type="project" value="UniProtKB-UniRule"/>
</dbReference>
<dbReference type="Proteomes" id="UP000885826">
    <property type="component" value="Unassembled WGS sequence"/>
</dbReference>
<keyword evidence="3 7" id="KW-0378">Hydrolase</keyword>
<dbReference type="GO" id="GO:0046081">
    <property type="term" value="P:dUTP catabolic process"/>
    <property type="evidence" value="ECO:0007669"/>
    <property type="project" value="InterPro"/>
</dbReference>
<feature type="binding site" evidence="7">
    <location>
        <position position="77"/>
    </location>
    <ligand>
        <name>substrate</name>
    </ligand>
</feature>
<evidence type="ECO:0000256" key="6">
    <source>
        <dbReference type="ARBA" id="ARBA00047686"/>
    </source>
</evidence>
<dbReference type="Pfam" id="PF00692">
    <property type="entry name" value="dUTPase"/>
    <property type="match status" value="1"/>
</dbReference>
<dbReference type="InterPro" id="IPR036157">
    <property type="entry name" value="dUTPase-like_sf"/>
</dbReference>
<comment type="pathway">
    <text evidence="7">Pyrimidine metabolism; dUMP biosynthesis; dUMP from dCTP (dUTP route): step 2/2.</text>
</comment>
<evidence type="ECO:0000313" key="9">
    <source>
        <dbReference type="EMBL" id="HEC78724.1"/>
    </source>
</evidence>
<dbReference type="NCBIfam" id="NF001862">
    <property type="entry name" value="PRK00601.1"/>
    <property type="match status" value="1"/>
</dbReference>
<dbReference type="FunFam" id="2.70.40.10:FF:000002">
    <property type="entry name" value="dUTP diphosphatase"/>
    <property type="match status" value="1"/>
</dbReference>
<dbReference type="InterPro" id="IPR008181">
    <property type="entry name" value="dUTPase"/>
</dbReference>
<dbReference type="HAMAP" id="MF_00116">
    <property type="entry name" value="dUTPase_bact"/>
    <property type="match status" value="1"/>
</dbReference>
<dbReference type="EC" id="3.6.1.23" evidence="7"/>
<comment type="catalytic activity">
    <reaction evidence="6 7">
        <text>dUTP + H2O = dUMP + diphosphate + H(+)</text>
        <dbReference type="Rhea" id="RHEA:10248"/>
        <dbReference type="ChEBI" id="CHEBI:15377"/>
        <dbReference type="ChEBI" id="CHEBI:15378"/>
        <dbReference type="ChEBI" id="CHEBI:33019"/>
        <dbReference type="ChEBI" id="CHEBI:61555"/>
        <dbReference type="ChEBI" id="CHEBI:246422"/>
        <dbReference type="EC" id="3.6.1.23"/>
    </reaction>
</comment>
<evidence type="ECO:0000256" key="2">
    <source>
        <dbReference type="ARBA" id="ARBA00022723"/>
    </source>
</evidence>
<feature type="binding site" evidence="7">
    <location>
        <begin position="64"/>
        <end position="66"/>
    </location>
    <ligand>
        <name>substrate</name>
    </ligand>
</feature>
<comment type="cofactor">
    <cofactor evidence="7">
        <name>Mg(2+)</name>
        <dbReference type="ChEBI" id="CHEBI:18420"/>
    </cofactor>
</comment>
<comment type="function">
    <text evidence="7">This enzyme is involved in nucleotide metabolism: it produces dUMP, the immediate precursor of thymidine nucleotides and it decreases the intracellular concentration of dUTP so that uracil cannot be incorporated into DNA.</text>
</comment>
<name>A0A9C9EML3_UNCW3</name>
<proteinExistence type="inferred from homology"/>
<feature type="domain" description="dUTPase-like" evidence="8">
    <location>
        <begin position="13"/>
        <end position="143"/>
    </location>
</feature>
<keyword evidence="4 7" id="KW-0460">Magnesium</keyword>
<feature type="binding site" evidence="7">
    <location>
        <begin position="81"/>
        <end position="83"/>
    </location>
    <ligand>
        <name>substrate</name>
    </ligand>
</feature>
<evidence type="ECO:0000256" key="5">
    <source>
        <dbReference type="ARBA" id="ARBA00023080"/>
    </source>
</evidence>
<sequence length="144" mass="15854">MESRIKVKIIGKSIPRYHSEHAAGCDLCACIKEKIVLEPGQFCTVPTGLRIELPRGYEAQVRPRSGLAAVNGIGVLNAPGTIDADYRGEIKIILFNFGSERFVIQNGDRIAQMIFSRVVRAEFIPVDRLQETERGEGGFGHTGI</sequence>
<comment type="caution">
    <text evidence="7">Lacks conserved residue(s) required for the propagation of feature annotation.</text>
</comment>
<dbReference type="GO" id="GO:0000287">
    <property type="term" value="F:magnesium ion binding"/>
    <property type="evidence" value="ECO:0007669"/>
    <property type="project" value="UniProtKB-UniRule"/>
</dbReference>
<dbReference type="PANTHER" id="PTHR11241">
    <property type="entry name" value="DEOXYURIDINE 5'-TRIPHOSPHATE NUCLEOTIDOHYDROLASE"/>
    <property type="match status" value="1"/>
</dbReference>
<dbReference type="CDD" id="cd07557">
    <property type="entry name" value="trimeric_dUTPase"/>
    <property type="match status" value="1"/>
</dbReference>
<gene>
    <name evidence="7" type="primary">dut</name>
    <name evidence="9" type="ORF">ENI34_06235</name>
</gene>
<dbReference type="AlphaFoldDB" id="A0A9C9EML3"/>
<organism evidence="9 10">
    <name type="scientific">candidate division WOR-3 bacterium</name>
    <dbReference type="NCBI Taxonomy" id="2052148"/>
    <lineage>
        <taxon>Bacteria</taxon>
        <taxon>Bacteria division WOR-3</taxon>
    </lineage>
</organism>
<evidence type="ECO:0000256" key="3">
    <source>
        <dbReference type="ARBA" id="ARBA00022801"/>
    </source>
</evidence>
<comment type="caution">
    <text evidence="9">The sequence shown here is derived from an EMBL/GenBank/DDBJ whole genome shotgun (WGS) entry which is preliminary data.</text>
</comment>
<keyword evidence="5 7" id="KW-0546">Nucleotide metabolism</keyword>
<evidence type="ECO:0000256" key="7">
    <source>
        <dbReference type="HAMAP-Rule" id="MF_00116"/>
    </source>
</evidence>
<evidence type="ECO:0000313" key="10">
    <source>
        <dbReference type="Proteomes" id="UP000885826"/>
    </source>
</evidence>
<evidence type="ECO:0000256" key="1">
    <source>
        <dbReference type="ARBA" id="ARBA00006581"/>
    </source>
</evidence>
<evidence type="ECO:0000259" key="8">
    <source>
        <dbReference type="Pfam" id="PF00692"/>
    </source>
</evidence>
<dbReference type="InterPro" id="IPR033704">
    <property type="entry name" value="dUTPase_trimeric"/>
</dbReference>
<dbReference type="Gene3D" id="2.70.40.10">
    <property type="match status" value="1"/>
</dbReference>
<reference evidence="9" key="1">
    <citation type="journal article" date="2020" name="mSystems">
        <title>Genome- and Community-Level Interaction Insights into Carbon Utilization and Element Cycling Functions of Hydrothermarchaeota in Hydrothermal Sediment.</title>
        <authorList>
            <person name="Zhou Z."/>
            <person name="Liu Y."/>
            <person name="Xu W."/>
            <person name="Pan J."/>
            <person name="Luo Z.H."/>
            <person name="Li M."/>
        </authorList>
    </citation>
    <scope>NUCLEOTIDE SEQUENCE</scope>
    <source>
        <strain evidence="9">HyVt-388</strain>
    </source>
</reference>
<keyword evidence="2 7" id="KW-0479">Metal-binding</keyword>
<dbReference type="GO" id="GO:0006226">
    <property type="term" value="P:dUMP biosynthetic process"/>
    <property type="evidence" value="ECO:0007669"/>
    <property type="project" value="UniProtKB-UniRule"/>
</dbReference>
<comment type="similarity">
    <text evidence="1 7">Belongs to the dUTPase family.</text>
</comment>
<dbReference type="SUPFAM" id="SSF51283">
    <property type="entry name" value="dUTPase-like"/>
    <property type="match status" value="1"/>
</dbReference>
<dbReference type="PANTHER" id="PTHR11241:SF0">
    <property type="entry name" value="DEOXYURIDINE 5'-TRIPHOSPHATE NUCLEOTIDOHYDROLASE"/>
    <property type="match status" value="1"/>
</dbReference>
<protein>
    <recommendedName>
        <fullName evidence="7">Deoxyuridine 5'-triphosphate nucleotidohydrolase</fullName>
        <shortName evidence="7">dUTPase</shortName>
        <ecNumber evidence="7">3.6.1.23</ecNumber>
    </recommendedName>
    <alternativeName>
        <fullName evidence="7">dUTP pyrophosphatase</fullName>
    </alternativeName>
</protein>